<evidence type="ECO:0000256" key="2">
    <source>
        <dbReference type="ARBA" id="ARBA00022448"/>
    </source>
</evidence>
<evidence type="ECO:0000256" key="4">
    <source>
        <dbReference type="ARBA" id="ARBA00022692"/>
    </source>
</evidence>
<protein>
    <submittedName>
        <fullName evidence="13">OmpA family protein</fullName>
    </submittedName>
</protein>
<dbReference type="SUPFAM" id="SSF56925">
    <property type="entry name" value="OMPA-like"/>
    <property type="match status" value="1"/>
</dbReference>
<evidence type="ECO:0000313" key="13">
    <source>
        <dbReference type="EMBL" id="RTE52977.1"/>
    </source>
</evidence>
<dbReference type="SUPFAM" id="SSF103088">
    <property type="entry name" value="OmpA-like"/>
    <property type="match status" value="1"/>
</dbReference>
<dbReference type="AlphaFoldDB" id="A0A3S0ADG1"/>
<evidence type="ECO:0000256" key="9">
    <source>
        <dbReference type="PROSITE-ProRule" id="PRU00473"/>
    </source>
</evidence>
<dbReference type="Proteomes" id="UP000267585">
    <property type="component" value="Unassembled WGS sequence"/>
</dbReference>
<dbReference type="PRINTS" id="PR01021">
    <property type="entry name" value="OMPADOMAIN"/>
</dbReference>
<dbReference type="GO" id="GO:0006811">
    <property type="term" value="P:monoatomic ion transport"/>
    <property type="evidence" value="ECO:0007669"/>
    <property type="project" value="UniProtKB-KW"/>
</dbReference>
<proteinExistence type="predicted"/>
<organism evidence="13 14">
    <name type="scientific">Arenibacter aquaticus</name>
    <dbReference type="NCBI Taxonomy" id="2489054"/>
    <lineage>
        <taxon>Bacteria</taxon>
        <taxon>Pseudomonadati</taxon>
        <taxon>Bacteroidota</taxon>
        <taxon>Flavobacteriia</taxon>
        <taxon>Flavobacteriales</taxon>
        <taxon>Flavobacteriaceae</taxon>
        <taxon>Arenibacter</taxon>
    </lineage>
</organism>
<keyword evidence="10" id="KW-0175">Coiled coil</keyword>
<feature type="chain" id="PRO_5018622480" evidence="11">
    <location>
        <begin position="22"/>
        <end position="391"/>
    </location>
</feature>
<feature type="coiled-coil region" evidence="10">
    <location>
        <begin position="223"/>
        <end position="277"/>
    </location>
</feature>
<dbReference type="Gene3D" id="2.40.160.20">
    <property type="match status" value="1"/>
</dbReference>
<feature type="signal peptide" evidence="11">
    <location>
        <begin position="1"/>
        <end position="21"/>
    </location>
</feature>
<evidence type="ECO:0000256" key="10">
    <source>
        <dbReference type="SAM" id="Coils"/>
    </source>
</evidence>
<dbReference type="InterPro" id="IPR006665">
    <property type="entry name" value="OmpA-like"/>
</dbReference>
<keyword evidence="11" id="KW-0732">Signal</keyword>
<keyword evidence="7 9" id="KW-0472">Membrane</keyword>
<dbReference type="PROSITE" id="PS51123">
    <property type="entry name" value="OMPA_2"/>
    <property type="match status" value="1"/>
</dbReference>
<dbReference type="EMBL" id="RQPJ01000013">
    <property type="protein sequence ID" value="RTE52977.1"/>
    <property type="molecule type" value="Genomic_DNA"/>
</dbReference>
<evidence type="ECO:0000256" key="1">
    <source>
        <dbReference type="ARBA" id="ARBA00004571"/>
    </source>
</evidence>
<gene>
    <name evidence="13" type="ORF">EHW67_13410</name>
</gene>
<evidence type="ECO:0000256" key="6">
    <source>
        <dbReference type="ARBA" id="ARBA00023114"/>
    </source>
</evidence>
<dbReference type="OrthoDB" id="9782229at2"/>
<dbReference type="Gene3D" id="3.30.1330.60">
    <property type="entry name" value="OmpA-like domain"/>
    <property type="match status" value="1"/>
</dbReference>
<evidence type="ECO:0000256" key="3">
    <source>
        <dbReference type="ARBA" id="ARBA00022452"/>
    </source>
</evidence>
<keyword evidence="5" id="KW-0406">Ion transport</keyword>
<dbReference type="GO" id="GO:0046930">
    <property type="term" value="C:pore complex"/>
    <property type="evidence" value="ECO:0007669"/>
    <property type="project" value="UniProtKB-KW"/>
</dbReference>
<name>A0A3S0ADG1_9FLAO</name>
<sequence length="391" mass="43967">MKIFRHTLVFLLLISFNINSAQEIGLTDDDYIVKSSWMVGLGYNFVDDSGYRAERLLDFKDNWNALAYPSRLSIGRYFKSGLGIEGIVTYNKYKVGKIINGAVNTVETDYLAFDSRLSYDLNKIIGETGFFDPYVGVGLGYADVNDDFMGSYNAIVGFRAWISDRIGLDFSSTGKWGMSENDSNHLQHAVGVVYQFGIEKGLSKKGMRKLEMINETKRITDSINAARKAEEEARLRAERLAREKEQARLAAEEKAKKDAENKKRAEIENQLKEAGNVGFAFNSSAVSKAEKERLDKIALIMKANPTVTLFVSSHADSRGSNEFNMELSKKRVKNTIDYMVNEKGIDASRLDGEGFGETQLLNDCDGSKPCPESMHRVNRRSEFKVADFYLP</sequence>
<dbReference type="Pfam" id="PF00691">
    <property type="entry name" value="OmpA"/>
    <property type="match status" value="1"/>
</dbReference>
<feature type="domain" description="OmpA-like" evidence="12">
    <location>
        <begin position="266"/>
        <end position="389"/>
    </location>
</feature>
<keyword evidence="4" id="KW-0812">Transmembrane</keyword>
<evidence type="ECO:0000256" key="11">
    <source>
        <dbReference type="SAM" id="SignalP"/>
    </source>
</evidence>
<dbReference type="InterPro" id="IPR050330">
    <property type="entry name" value="Bact_OuterMem_StrucFunc"/>
</dbReference>
<keyword evidence="3" id="KW-1134">Transmembrane beta strand</keyword>
<dbReference type="InterPro" id="IPR036737">
    <property type="entry name" value="OmpA-like_sf"/>
</dbReference>
<keyword evidence="6" id="KW-0626">Porin</keyword>
<accession>A0A3S0ADG1</accession>
<dbReference type="InterPro" id="IPR006664">
    <property type="entry name" value="OMP_bac"/>
</dbReference>
<dbReference type="CDD" id="cd07185">
    <property type="entry name" value="OmpA_C-like"/>
    <property type="match status" value="1"/>
</dbReference>
<evidence type="ECO:0000256" key="7">
    <source>
        <dbReference type="ARBA" id="ARBA00023136"/>
    </source>
</evidence>
<keyword evidence="2" id="KW-0813">Transport</keyword>
<evidence type="ECO:0000256" key="8">
    <source>
        <dbReference type="ARBA" id="ARBA00023237"/>
    </source>
</evidence>
<dbReference type="GO" id="GO:0009279">
    <property type="term" value="C:cell outer membrane"/>
    <property type="evidence" value="ECO:0007669"/>
    <property type="project" value="UniProtKB-SubCell"/>
</dbReference>
<evidence type="ECO:0000313" key="14">
    <source>
        <dbReference type="Proteomes" id="UP000267585"/>
    </source>
</evidence>
<dbReference type="RefSeq" id="WP_126162908.1">
    <property type="nucleotide sequence ID" value="NZ_RQPJ01000013.1"/>
</dbReference>
<dbReference type="PANTHER" id="PTHR30329:SF21">
    <property type="entry name" value="LIPOPROTEIN YIAD-RELATED"/>
    <property type="match status" value="1"/>
</dbReference>
<evidence type="ECO:0000259" key="12">
    <source>
        <dbReference type="PROSITE" id="PS51123"/>
    </source>
</evidence>
<keyword evidence="14" id="KW-1185">Reference proteome</keyword>
<dbReference type="InterPro" id="IPR011250">
    <property type="entry name" value="OMP/PagP_B-barrel"/>
</dbReference>
<dbReference type="GO" id="GO:0015288">
    <property type="term" value="F:porin activity"/>
    <property type="evidence" value="ECO:0007669"/>
    <property type="project" value="UniProtKB-KW"/>
</dbReference>
<comment type="subcellular location">
    <subcellularLocation>
        <location evidence="1">Cell outer membrane</location>
        <topology evidence="1">Multi-pass membrane protein</topology>
    </subcellularLocation>
</comment>
<keyword evidence="8" id="KW-0998">Cell outer membrane</keyword>
<dbReference type="PANTHER" id="PTHR30329">
    <property type="entry name" value="STATOR ELEMENT OF FLAGELLAR MOTOR COMPLEX"/>
    <property type="match status" value="1"/>
</dbReference>
<evidence type="ECO:0000256" key="5">
    <source>
        <dbReference type="ARBA" id="ARBA00023065"/>
    </source>
</evidence>
<reference evidence="13 14" key="1">
    <citation type="submission" date="2018-11" db="EMBL/GenBank/DDBJ databases">
        <title>Arenibacter aquaticus sp.nov., a marine bacterium isolated from surface seawater in the South China Sea.</title>
        <authorList>
            <person name="Guo J."/>
            <person name="Sun J."/>
        </authorList>
    </citation>
    <scope>NUCLEOTIDE SEQUENCE [LARGE SCALE GENOMIC DNA]</scope>
    <source>
        <strain evidence="13 14">GUO666</strain>
    </source>
</reference>
<comment type="caution">
    <text evidence="13">The sequence shown here is derived from an EMBL/GenBank/DDBJ whole genome shotgun (WGS) entry which is preliminary data.</text>
</comment>